<dbReference type="OrthoDB" id="450870at2"/>
<dbReference type="InterPro" id="IPR029063">
    <property type="entry name" value="SAM-dependent_MTases_sf"/>
</dbReference>
<dbReference type="InterPro" id="IPR010342">
    <property type="entry name" value="DUF938"/>
</dbReference>
<dbReference type="SUPFAM" id="SSF53335">
    <property type="entry name" value="S-adenosyl-L-methionine-dependent methyltransferases"/>
    <property type="match status" value="1"/>
</dbReference>
<dbReference type="HOGENOM" id="CLU_067698_2_0_3"/>
<organism evidence="1 2">
    <name type="scientific">Acaryochloris marina (strain MBIC 11017)</name>
    <dbReference type="NCBI Taxonomy" id="329726"/>
    <lineage>
        <taxon>Bacteria</taxon>
        <taxon>Bacillati</taxon>
        <taxon>Cyanobacteriota</taxon>
        <taxon>Cyanophyceae</taxon>
        <taxon>Acaryochloridales</taxon>
        <taxon>Acaryochloridaceae</taxon>
        <taxon>Acaryochloris</taxon>
    </lineage>
</organism>
<evidence type="ECO:0000313" key="2">
    <source>
        <dbReference type="Proteomes" id="UP000000268"/>
    </source>
</evidence>
<dbReference type="EMBL" id="CP000828">
    <property type="protein sequence ID" value="ABW28435.1"/>
    <property type="molecule type" value="Genomic_DNA"/>
</dbReference>
<dbReference type="STRING" id="329726.AM1_3440"/>
<accession>B0C137</accession>
<evidence type="ECO:0008006" key="3">
    <source>
        <dbReference type="Google" id="ProtNLM"/>
    </source>
</evidence>
<name>B0C137_ACAM1</name>
<dbReference type="eggNOG" id="COG2813">
    <property type="taxonomic scope" value="Bacteria"/>
</dbReference>
<dbReference type="KEGG" id="amr:AM1_3440"/>
<gene>
    <name evidence="1" type="ordered locus">AM1_3440</name>
</gene>
<dbReference type="PANTHER" id="PTHR20974:SF0">
    <property type="entry name" value="UPF0585 PROTEIN CG18661"/>
    <property type="match status" value="1"/>
</dbReference>
<protein>
    <recommendedName>
        <fullName evidence="3">SAM-dependent methyltransferase</fullName>
    </recommendedName>
</protein>
<dbReference type="Pfam" id="PF06080">
    <property type="entry name" value="DUF938"/>
    <property type="match status" value="1"/>
</dbReference>
<proteinExistence type="predicted"/>
<dbReference type="Gene3D" id="3.40.50.150">
    <property type="entry name" value="Vaccinia Virus protein VP39"/>
    <property type="match status" value="1"/>
</dbReference>
<keyword evidence="2" id="KW-1185">Reference proteome</keyword>
<dbReference type="Proteomes" id="UP000000268">
    <property type="component" value="Chromosome"/>
</dbReference>
<dbReference type="RefSeq" id="WP_012163834.1">
    <property type="nucleotide sequence ID" value="NC_009925.1"/>
</dbReference>
<evidence type="ECO:0000313" key="1">
    <source>
        <dbReference type="EMBL" id="ABW28435.1"/>
    </source>
</evidence>
<dbReference type="PANTHER" id="PTHR20974">
    <property type="entry name" value="UPF0585 PROTEIN CG18661"/>
    <property type="match status" value="1"/>
</dbReference>
<reference evidence="1 2" key="1">
    <citation type="journal article" date="2008" name="Proc. Natl. Acad. Sci. U.S.A.">
        <title>Niche adaptation and genome expansion in the chlorophyll d-producing cyanobacterium Acaryochloris marina.</title>
        <authorList>
            <person name="Swingley W.D."/>
            <person name="Chen M."/>
            <person name="Cheung P.C."/>
            <person name="Conrad A.L."/>
            <person name="Dejesa L.C."/>
            <person name="Hao J."/>
            <person name="Honchak B.M."/>
            <person name="Karbach L.E."/>
            <person name="Kurdoglu A."/>
            <person name="Lahiri S."/>
            <person name="Mastrian S.D."/>
            <person name="Miyashita H."/>
            <person name="Page L."/>
            <person name="Ramakrishna P."/>
            <person name="Satoh S."/>
            <person name="Sattley W.M."/>
            <person name="Shimada Y."/>
            <person name="Taylor H.L."/>
            <person name="Tomo T."/>
            <person name="Tsuchiya T."/>
            <person name="Wang Z.T."/>
            <person name="Raymond J."/>
            <person name="Mimuro M."/>
            <person name="Blankenship R.E."/>
            <person name="Touchman J.W."/>
        </authorList>
    </citation>
    <scope>NUCLEOTIDE SEQUENCE [LARGE SCALE GENOMIC DNA]</scope>
    <source>
        <strain evidence="2">MBIC 11017</strain>
    </source>
</reference>
<sequence>MPNGDQRQYAPAFQRNHQPIFTILKQVLPQQGIVLEIASGTGEHVAFLAQQLPHLDWLPSDQSSASLTSITAWRHQARAANLNEPIALDVCKPNWPEIVIQTLDRYGLTHSKIVAIININMIHIAPWQATEGLIAGSARLLSPQGLLYLYGPFIQANQPTAPSNLAFDQSLRHRNPEWGIRPLAEVSHLAAQHGLHLQQTVAMPANNLSVIWQQSASKSVSEHSVSQDKN</sequence>
<dbReference type="AlphaFoldDB" id="B0C137"/>